<feature type="signal peptide" evidence="2">
    <location>
        <begin position="1"/>
        <end position="26"/>
    </location>
</feature>
<feature type="chain" id="PRO_5037136718" description="DUF4185 domain-containing protein" evidence="2">
    <location>
        <begin position="27"/>
        <end position="508"/>
    </location>
</feature>
<dbReference type="AlphaFoldDB" id="A0A917QK56"/>
<reference evidence="4" key="1">
    <citation type="journal article" date="2014" name="Int. J. Syst. Evol. Microbiol.">
        <title>Complete genome sequence of Corynebacterium casei LMG S-19264T (=DSM 44701T), isolated from a smear-ripened cheese.</title>
        <authorList>
            <consortium name="US DOE Joint Genome Institute (JGI-PGF)"/>
            <person name="Walter F."/>
            <person name="Albersmeier A."/>
            <person name="Kalinowski J."/>
            <person name="Ruckert C."/>
        </authorList>
    </citation>
    <scope>NUCLEOTIDE SEQUENCE</scope>
    <source>
        <strain evidence="4">CGMCC 4.7278</strain>
    </source>
</reference>
<reference evidence="4" key="2">
    <citation type="submission" date="2020-09" db="EMBL/GenBank/DDBJ databases">
        <authorList>
            <person name="Sun Q."/>
            <person name="Zhou Y."/>
        </authorList>
    </citation>
    <scope>NUCLEOTIDE SEQUENCE</scope>
    <source>
        <strain evidence="4">CGMCC 4.7278</strain>
    </source>
</reference>
<comment type="caution">
    <text evidence="4">The sequence shown here is derived from an EMBL/GenBank/DDBJ whole genome shotgun (WGS) entry which is preliminary data.</text>
</comment>
<dbReference type="Proteomes" id="UP000612956">
    <property type="component" value="Unassembled WGS sequence"/>
</dbReference>
<gene>
    <name evidence="4" type="ORF">GCM10011591_27850</name>
</gene>
<dbReference type="InterPro" id="IPR025442">
    <property type="entry name" value="DUF4185"/>
</dbReference>
<proteinExistence type="predicted"/>
<evidence type="ECO:0000256" key="2">
    <source>
        <dbReference type="SAM" id="SignalP"/>
    </source>
</evidence>
<accession>A0A917QK56</accession>
<keyword evidence="2" id="KW-0732">Signal</keyword>
<dbReference type="RefSeq" id="WP_188829295.1">
    <property type="nucleotide sequence ID" value="NZ_BMMW01000002.1"/>
</dbReference>
<feature type="region of interest" description="Disordered" evidence="1">
    <location>
        <begin position="41"/>
        <end position="131"/>
    </location>
</feature>
<dbReference type="EMBL" id="BMMW01000002">
    <property type="protein sequence ID" value="GGK54458.1"/>
    <property type="molecule type" value="Genomic_DNA"/>
</dbReference>
<evidence type="ECO:0000256" key="1">
    <source>
        <dbReference type="SAM" id="MobiDB-lite"/>
    </source>
</evidence>
<organism evidence="4 5">
    <name type="scientific">Nocardia camponoti</name>
    <dbReference type="NCBI Taxonomy" id="1616106"/>
    <lineage>
        <taxon>Bacteria</taxon>
        <taxon>Bacillati</taxon>
        <taxon>Actinomycetota</taxon>
        <taxon>Actinomycetes</taxon>
        <taxon>Mycobacteriales</taxon>
        <taxon>Nocardiaceae</taxon>
        <taxon>Nocardia</taxon>
    </lineage>
</organism>
<evidence type="ECO:0000313" key="5">
    <source>
        <dbReference type="Proteomes" id="UP000612956"/>
    </source>
</evidence>
<dbReference type="Pfam" id="PF13810">
    <property type="entry name" value="DUF4185"/>
    <property type="match status" value="1"/>
</dbReference>
<keyword evidence="5" id="KW-1185">Reference proteome</keyword>
<name>A0A917QK56_9NOCA</name>
<sequence length="508" mass="55457">MRTAAASLWSSIVLGVLLAVPSPAGAEQFPWVKPPVNKCGEIGFDPLNRAPDPNAPPPKPEERETPSGPPTFDVPIKLPQLTPVPIPDPPHDNTRVAQTNLPADPCKNPCPTPPKPKPTPAPQEAELKSESSTLPTWIPRVRFRPEFESIPVPVPGPSYEPPQPLPPQRNVPIEPATLAEATEPADVSAVELVSQLTGHGSANRTDARWAVNGTDLGLMWETKPGQIAMVFGDTFGEGWEYGGAGGGDWRSNILAYSSDRKLNDGVTIDSMVQDKPCHAAELLGSRKIDNFELTTIPTSGFALGKRQFMSYMSVNHWSETPGMWRTNFGGLAYSDDNGSTWTKDQHAKWENFFGLGRFQVAAMVPHGDHVYLFGTPNGRMGEIGLARVTKADVLNKSAYQYWVDENWVPAAEYIAPPIVDGPAGELSVRYDATSKLWQMTYLAGGDIVLRTAKTPQGSWSDPVSLVSTADYPATYGGFIHPWSTPSDLYFTMSAWPSYNVYLMHARIN</sequence>
<evidence type="ECO:0000259" key="3">
    <source>
        <dbReference type="Pfam" id="PF13810"/>
    </source>
</evidence>
<protein>
    <recommendedName>
        <fullName evidence="3">DUF4185 domain-containing protein</fullName>
    </recommendedName>
</protein>
<feature type="compositionally biased region" description="Pro residues" evidence="1">
    <location>
        <begin position="108"/>
        <end position="121"/>
    </location>
</feature>
<evidence type="ECO:0000313" key="4">
    <source>
        <dbReference type="EMBL" id="GGK54458.1"/>
    </source>
</evidence>
<feature type="domain" description="DUF4185" evidence="3">
    <location>
        <begin position="201"/>
        <end position="504"/>
    </location>
</feature>